<keyword evidence="3" id="KW-1185">Reference proteome</keyword>
<organism evidence="2">
    <name type="scientific">Eremomyces bilateralis CBS 781.70</name>
    <dbReference type="NCBI Taxonomy" id="1392243"/>
    <lineage>
        <taxon>Eukaryota</taxon>
        <taxon>Fungi</taxon>
        <taxon>Dikarya</taxon>
        <taxon>Ascomycota</taxon>
        <taxon>Pezizomycotina</taxon>
        <taxon>Dothideomycetes</taxon>
        <taxon>Dothideomycetes incertae sedis</taxon>
        <taxon>Eremomycetales</taxon>
        <taxon>Eremomycetaceae</taxon>
        <taxon>Eremomyces</taxon>
    </lineage>
</organism>
<reference evidence="4" key="3">
    <citation type="submission" date="2025-04" db="UniProtKB">
        <authorList>
            <consortium name="RefSeq"/>
        </authorList>
    </citation>
    <scope>IDENTIFICATION</scope>
    <source>
        <strain evidence="4">CBS 781.70</strain>
    </source>
</reference>
<sequence>MVDNRWVCVTAAETQIGFRIAETLLIHIDFCAKINRVVALTTHPDSDRVKFLGRCGAAVVPHRRRYEYEILRALQMGGCDTICLVPPANGERFHILLDIVSAAKLLGIPNICFISSVGCDVADPHWQPGLRLFFDMERYLLNTMRDPDSPLRYSPVVIRPGFYTDNVSAQFNAGQDTGQDNTATMFLPIDDHDRFAPMALTDLALLAAHILTGHGQHGFDDRHHGQLIICTGPVLVTGRELATAASAAFGIQIDFKSASHRVSRSNWARVSQGFHYDPNCLLELLTLVSEGKITFTSTIAFHDITGYKPHSPQDFFNAAAEAARRQHEPSPQPNLQLLN</sequence>
<dbReference type="EMBL" id="ML975159">
    <property type="protein sequence ID" value="KAF1811976.1"/>
    <property type="molecule type" value="Genomic_DNA"/>
</dbReference>
<evidence type="ECO:0000313" key="3">
    <source>
        <dbReference type="Proteomes" id="UP000504638"/>
    </source>
</evidence>
<dbReference type="GO" id="GO:0005634">
    <property type="term" value="C:nucleus"/>
    <property type="evidence" value="ECO:0007669"/>
    <property type="project" value="TreeGrafter"/>
</dbReference>
<name>A0A6G1G225_9PEZI</name>
<dbReference type="PANTHER" id="PTHR42748">
    <property type="entry name" value="NITROGEN METABOLITE REPRESSION PROTEIN NMRA FAMILY MEMBER"/>
    <property type="match status" value="1"/>
</dbReference>
<protein>
    <submittedName>
        <fullName evidence="2 4">NAD(P)-binding protein</fullName>
    </submittedName>
</protein>
<dbReference type="AlphaFoldDB" id="A0A6G1G225"/>
<accession>A0A6G1G225</accession>
<dbReference type="InterPro" id="IPR036291">
    <property type="entry name" value="NAD(P)-bd_dom_sf"/>
</dbReference>
<proteinExistence type="predicted"/>
<evidence type="ECO:0000313" key="4">
    <source>
        <dbReference type="RefSeq" id="XP_033533607.1"/>
    </source>
</evidence>
<dbReference type="Proteomes" id="UP000504638">
    <property type="component" value="Unplaced"/>
</dbReference>
<dbReference type="SUPFAM" id="SSF51735">
    <property type="entry name" value="NAD(P)-binding Rossmann-fold domains"/>
    <property type="match status" value="1"/>
</dbReference>
<dbReference type="OrthoDB" id="10254221at2759"/>
<reference evidence="4" key="2">
    <citation type="submission" date="2020-04" db="EMBL/GenBank/DDBJ databases">
        <authorList>
            <consortium name="NCBI Genome Project"/>
        </authorList>
    </citation>
    <scope>NUCLEOTIDE SEQUENCE</scope>
    <source>
        <strain evidence="4">CBS 781.70</strain>
    </source>
</reference>
<evidence type="ECO:0000256" key="1">
    <source>
        <dbReference type="ARBA" id="ARBA00022857"/>
    </source>
</evidence>
<gene>
    <name evidence="2 4" type="ORF">P152DRAFT_417858</name>
</gene>
<evidence type="ECO:0000313" key="2">
    <source>
        <dbReference type="EMBL" id="KAF1811976.1"/>
    </source>
</evidence>
<dbReference type="PANTHER" id="PTHR42748:SF22">
    <property type="entry name" value="NMRA-LIKE DOMAIN-CONTAINING PROTEIN"/>
    <property type="match status" value="1"/>
</dbReference>
<reference evidence="2 4" key="1">
    <citation type="submission" date="2020-01" db="EMBL/GenBank/DDBJ databases">
        <authorList>
            <consortium name="DOE Joint Genome Institute"/>
            <person name="Haridas S."/>
            <person name="Albert R."/>
            <person name="Binder M."/>
            <person name="Bloem J."/>
            <person name="Labutti K."/>
            <person name="Salamov A."/>
            <person name="Andreopoulos B."/>
            <person name="Baker S.E."/>
            <person name="Barry K."/>
            <person name="Bills G."/>
            <person name="Bluhm B.H."/>
            <person name="Cannon C."/>
            <person name="Castanera R."/>
            <person name="Culley D.E."/>
            <person name="Daum C."/>
            <person name="Ezra D."/>
            <person name="Gonzalez J.B."/>
            <person name="Henrissat B."/>
            <person name="Kuo A."/>
            <person name="Liang C."/>
            <person name="Lipzen A."/>
            <person name="Lutzoni F."/>
            <person name="Magnuson J."/>
            <person name="Mondo S."/>
            <person name="Nolan M."/>
            <person name="Ohm R."/>
            <person name="Pangilinan J."/>
            <person name="Park H.-J."/>
            <person name="Ramirez L."/>
            <person name="Alfaro M."/>
            <person name="Sun H."/>
            <person name="Tritt A."/>
            <person name="Yoshinaga Y."/>
            <person name="Zwiers L.-H."/>
            <person name="Turgeon B.G."/>
            <person name="Goodwin S.B."/>
            <person name="Spatafora J.W."/>
            <person name="Crous P.W."/>
            <person name="Grigoriev I.V."/>
        </authorList>
    </citation>
    <scope>NUCLEOTIDE SEQUENCE</scope>
    <source>
        <strain evidence="2 4">CBS 781.70</strain>
    </source>
</reference>
<dbReference type="GeneID" id="54417664"/>
<dbReference type="InterPro" id="IPR051164">
    <property type="entry name" value="NmrA-like_oxidored"/>
</dbReference>
<dbReference type="Gene3D" id="3.40.50.720">
    <property type="entry name" value="NAD(P)-binding Rossmann-like Domain"/>
    <property type="match status" value="1"/>
</dbReference>
<dbReference type="RefSeq" id="XP_033533607.1">
    <property type="nucleotide sequence ID" value="XM_033677094.1"/>
</dbReference>
<keyword evidence="1" id="KW-0521">NADP</keyword>